<protein>
    <submittedName>
        <fullName evidence="2">Uncharacterized protein</fullName>
    </submittedName>
</protein>
<proteinExistence type="predicted"/>
<evidence type="ECO:0000313" key="2">
    <source>
        <dbReference type="EMBL" id="QUC18697.1"/>
    </source>
</evidence>
<organism evidence="2 3">
    <name type="scientific">Ustilaginoidea virens</name>
    <name type="common">Rice false smut fungus</name>
    <name type="synonym">Villosiclava virens</name>
    <dbReference type="NCBI Taxonomy" id="1159556"/>
    <lineage>
        <taxon>Eukaryota</taxon>
        <taxon>Fungi</taxon>
        <taxon>Dikarya</taxon>
        <taxon>Ascomycota</taxon>
        <taxon>Pezizomycotina</taxon>
        <taxon>Sordariomycetes</taxon>
        <taxon>Hypocreomycetidae</taxon>
        <taxon>Hypocreales</taxon>
        <taxon>Clavicipitaceae</taxon>
        <taxon>Ustilaginoidea</taxon>
    </lineage>
</organism>
<dbReference type="GeneID" id="66063716"/>
<feature type="region of interest" description="Disordered" evidence="1">
    <location>
        <begin position="67"/>
        <end position="86"/>
    </location>
</feature>
<dbReference type="AlphaFoldDB" id="A0A8E5MGM3"/>
<evidence type="ECO:0000313" key="3">
    <source>
        <dbReference type="Proteomes" id="UP000027002"/>
    </source>
</evidence>
<dbReference type="EMBL" id="CP072754">
    <property type="protein sequence ID" value="QUC18697.1"/>
    <property type="molecule type" value="Genomic_DNA"/>
</dbReference>
<gene>
    <name evidence="2" type="ORF">UV8b_02938</name>
</gene>
<keyword evidence="3" id="KW-1185">Reference proteome</keyword>
<dbReference type="RefSeq" id="XP_042996370.1">
    <property type="nucleotide sequence ID" value="XM_043140436.1"/>
</dbReference>
<dbReference type="Proteomes" id="UP000027002">
    <property type="component" value="Chromosome 2"/>
</dbReference>
<accession>A0A8E5MGM3</accession>
<reference evidence="2" key="1">
    <citation type="submission" date="2020-03" db="EMBL/GenBank/DDBJ databases">
        <title>A mixture of massive structural variations and highly conserved coding sequences in Ustilaginoidea virens genome.</title>
        <authorList>
            <person name="Zhang K."/>
            <person name="Zhao Z."/>
            <person name="Zhang Z."/>
            <person name="Li Y."/>
            <person name="Hsiang T."/>
            <person name="Sun W."/>
        </authorList>
    </citation>
    <scope>NUCLEOTIDE SEQUENCE</scope>
    <source>
        <strain evidence="2">UV-8b</strain>
    </source>
</reference>
<feature type="compositionally biased region" description="Basic and acidic residues" evidence="1">
    <location>
        <begin position="73"/>
        <end position="86"/>
    </location>
</feature>
<sequence length="86" mass="9617">MTPWYKPTATTRHRQEALQLPWMTSRRPFNLRNKQACRGAITLDGAFRNAPEDARLVTAQLLGPRPSALDQVADDRDAAGSDIGRQ</sequence>
<dbReference type="KEGG" id="uvi:66063716"/>
<evidence type="ECO:0000256" key="1">
    <source>
        <dbReference type="SAM" id="MobiDB-lite"/>
    </source>
</evidence>
<name>A0A8E5MGM3_USTVR</name>